<dbReference type="Gene3D" id="3.60.20.40">
    <property type="match status" value="1"/>
</dbReference>
<proteinExistence type="predicted"/>
<evidence type="ECO:0000313" key="2">
    <source>
        <dbReference type="EMBL" id="PQP14223.1"/>
    </source>
</evidence>
<accession>A0A2S8IHI0</accession>
<dbReference type="SUPFAM" id="SSF56235">
    <property type="entry name" value="N-terminal nucleophile aminohydrolases (Ntn hydrolases)"/>
    <property type="match status" value="1"/>
</dbReference>
<dbReference type="InterPro" id="IPR043137">
    <property type="entry name" value="GGT_ssub_C"/>
</dbReference>
<dbReference type="InterPro" id="IPR052896">
    <property type="entry name" value="GGT-like_enzyme"/>
</dbReference>
<dbReference type="PRINTS" id="PR01210">
    <property type="entry name" value="GGTRANSPTASE"/>
</dbReference>
<gene>
    <name evidence="2" type="ORF">C5613_41235</name>
</gene>
<keyword evidence="2" id="KW-0808">Transferase</keyword>
<dbReference type="GO" id="GO:0016740">
    <property type="term" value="F:transferase activity"/>
    <property type="evidence" value="ECO:0007669"/>
    <property type="project" value="UniProtKB-KW"/>
</dbReference>
<feature type="region of interest" description="Disordered" evidence="1">
    <location>
        <begin position="506"/>
        <end position="537"/>
    </location>
</feature>
<dbReference type="InterPro" id="IPR029055">
    <property type="entry name" value="Ntn_hydrolases_N"/>
</dbReference>
<dbReference type="PANTHER" id="PTHR43881">
    <property type="entry name" value="GAMMA-GLUTAMYLTRANSPEPTIDASE (AFU_ORTHOLOGUE AFUA_4G13580)"/>
    <property type="match status" value="1"/>
</dbReference>
<reference evidence="3" key="1">
    <citation type="submission" date="2018-02" db="EMBL/GenBank/DDBJ databases">
        <title>Draft genome sequencing of Rhodococcus opacus KU647198.</title>
        <authorList>
            <person name="Zheng B.-X."/>
        </authorList>
    </citation>
    <scope>NUCLEOTIDE SEQUENCE [LARGE SCALE GENOMIC DNA]</scope>
    <source>
        <strain evidence="3">04-OD7</strain>
    </source>
</reference>
<dbReference type="EMBL" id="PUIO01000091">
    <property type="protein sequence ID" value="PQP14223.1"/>
    <property type="molecule type" value="Genomic_DNA"/>
</dbReference>
<dbReference type="AlphaFoldDB" id="A0A2S8IHI0"/>
<sequence>MSPRENSAVVSPHWRATESGEEVLAGGGNALDAALATNAMLWAHYPHMCGLGGDVWILYYEAATSRVHCLNGTGGAPRLATPDEYARRGYTQMPQKGPLSMVVPGAAAGWDDASRRFGTIAVSDLLRPAAKAAYEGVEITPKLAGWMAKDRELLAGDPGLAAVFTKEGEPLPAGATLRQSALAATLDHIADVGFSDFYGGETGEAIARGVSEAGGLLTTDDLKAHTSIWVQPVTTRFDGVQVVTTPPNSQGIASLEILNLLSLLEGGRATPGSSRQLNAFLEARRLAYVDRNRYLGDPSHVSVPTDLLSSLDHARRVADDAQATPRCSSAPMGGDTVYLGAVDRWGNACSVIQSICHSFGSGFVPTGTGVLMANRGAYFSFDPQHPNVIAPGKRPVHTLMASMALKDRRPWLVFGTMGGEGQPQTNVQVLLRALAGESPADAVAAPRVLSGQLFPGDADDQLHAEENLGADVIAELRQFGHNVKIVPPHDEMMGHAHAILIDGDRIQAGVDPRSDGAAPEPASADSNADAAIEERSS</sequence>
<dbReference type="Gene3D" id="1.10.246.230">
    <property type="match status" value="1"/>
</dbReference>
<dbReference type="Pfam" id="PF01019">
    <property type="entry name" value="G_glu_transpept"/>
    <property type="match status" value="1"/>
</dbReference>
<protein>
    <submittedName>
        <fullName evidence="2">Gamma-glutamyltransferase</fullName>
    </submittedName>
</protein>
<dbReference type="Proteomes" id="UP000239290">
    <property type="component" value="Unassembled WGS sequence"/>
</dbReference>
<organism evidence="2 3">
    <name type="scientific">Rhodococcus opacus</name>
    <name type="common">Nocardia opaca</name>
    <dbReference type="NCBI Taxonomy" id="37919"/>
    <lineage>
        <taxon>Bacteria</taxon>
        <taxon>Bacillati</taxon>
        <taxon>Actinomycetota</taxon>
        <taxon>Actinomycetes</taxon>
        <taxon>Mycobacteriales</taxon>
        <taxon>Nocardiaceae</taxon>
        <taxon>Rhodococcus</taxon>
    </lineage>
</organism>
<dbReference type="PANTHER" id="PTHR43881:SF5">
    <property type="entry name" value="GAMMA-GLUTAMYLTRANSPEPTIDASE"/>
    <property type="match status" value="1"/>
</dbReference>
<evidence type="ECO:0000256" key="1">
    <source>
        <dbReference type="SAM" id="MobiDB-lite"/>
    </source>
</evidence>
<comment type="caution">
    <text evidence="2">The sequence shown here is derived from an EMBL/GenBank/DDBJ whole genome shotgun (WGS) entry which is preliminary data.</text>
</comment>
<evidence type="ECO:0000313" key="3">
    <source>
        <dbReference type="Proteomes" id="UP000239290"/>
    </source>
</evidence>
<name>A0A2S8IHI0_RHOOP</name>